<evidence type="ECO:0000259" key="1">
    <source>
        <dbReference type="PROSITE" id="PS51186"/>
    </source>
</evidence>
<dbReference type="Gene3D" id="3.40.630.30">
    <property type="match status" value="1"/>
</dbReference>
<sequence>MIPLDGLALAPTDAPDAGDVALIERELVAFNVERSLPYDRRPLCVFLRDGAGRAVGGVTGSTNWGWLYLDCFWLPDALRQGGWGGRVLAAAEAEAVARGCRRARLYTYSFQAQSFYERHGYTVFGTLEDDPPGHRQVWMRKDLSA</sequence>
<protein>
    <submittedName>
        <fullName evidence="2">GNAT family N-acetyltransferase</fullName>
    </submittedName>
</protein>
<dbReference type="GO" id="GO:0016747">
    <property type="term" value="F:acyltransferase activity, transferring groups other than amino-acyl groups"/>
    <property type="evidence" value="ECO:0007669"/>
    <property type="project" value="InterPro"/>
</dbReference>
<dbReference type="SUPFAM" id="SSF55729">
    <property type="entry name" value="Acyl-CoA N-acyltransferases (Nat)"/>
    <property type="match status" value="1"/>
</dbReference>
<keyword evidence="2" id="KW-0808">Transferase</keyword>
<dbReference type="InterPro" id="IPR016181">
    <property type="entry name" value="Acyl_CoA_acyltransferase"/>
</dbReference>
<gene>
    <name evidence="2" type="ORF">D3273_16605</name>
</gene>
<keyword evidence="3" id="KW-1185">Reference proteome</keyword>
<evidence type="ECO:0000313" key="3">
    <source>
        <dbReference type="Proteomes" id="UP000290759"/>
    </source>
</evidence>
<feature type="domain" description="N-acetyltransferase" evidence="1">
    <location>
        <begin position="7"/>
        <end position="144"/>
    </location>
</feature>
<reference evidence="2 3" key="2">
    <citation type="submission" date="2019-02" db="EMBL/GenBank/DDBJ databases">
        <title>'Lichenibacterium ramalinii' gen. nov. sp. nov., 'Lichenibacterium minor' gen. nov. sp. nov.</title>
        <authorList>
            <person name="Pankratov T."/>
        </authorList>
    </citation>
    <scope>NUCLEOTIDE SEQUENCE [LARGE SCALE GENOMIC DNA]</scope>
    <source>
        <strain evidence="2 3">RmlP026</strain>
    </source>
</reference>
<dbReference type="PROSITE" id="PS51186">
    <property type="entry name" value="GNAT"/>
    <property type="match status" value="1"/>
</dbReference>
<accession>A0A4Q2U3U5</accession>
<reference evidence="2 3" key="1">
    <citation type="submission" date="2018-12" db="EMBL/GenBank/DDBJ databases">
        <authorList>
            <person name="Grouzdev D.S."/>
            <person name="Krutkina M.S."/>
        </authorList>
    </citation>
    <scope>NUCLEOTIDE SEQUENCE [LARGE SCALE GENOMIC DNA]</scope>
    <source>
        <strain evidence="2 3">RmlP026</strain>
    </source>
</reference>
<evidence type="ECO:0000313" key="2">
    <source>
        <dbReference type="EMBL" id="RYC30880.1"/>
    </source>
</evidence>
<organism evidence="2 3">
    <name type="scientific">Lichenibacterium minor</name>
    <dbReference type="NCBI Taxonomy" id="2316528"/>
    <lineage>
        <taxon>Bacteria</taxon>
        <taxon>Pseudomonadati</taxon>
        <taxon>Pseudomonadota</taxon>
        <taxon>Alphaproteobacteria</taxon>
        <taxon>Hyphomicrobiales</taxon>
        <taxon>Lichenihabitantaceae</taxon>
        <taxon>Lichenibacterium</taxon>
    </lineage>
</organism>
<comment type="caution">
    <text evidence="2">The sequence shown here is derived from an EMBL/GenBank/DDBJ whole genome shotgun (WGS) entry which is preliminary data.</text>
</comment>
<dbReference type="AlphaFoldDB" id="A0A4Q2U3U5"/>
<dbReference type="Proteomes" id="UP000290759">
    <property type="component" value="Unassembled WGS sequence"/>
</dbReference>
<proteinExistence type="predicted"/>
<dbReference type="EMBL" id="QYBB01000020">
    <property type="protein sequence ID" value="RYC30880.1"/>
    <property type="molecule type" value="Genomic_DNA"/>
</dbReference>
<dbReference type="Pfam" id="PF00583">
    <property type="entry name" value="Acetyltransf_1"/>
    <property type="match status" value="1"/>
</dbReference>
<dbReference type="InterPro" id="IPR000182">
    <property type="entry name" value="GNAT_dom"/>
</dbReference>
<dbReference type="OrthoDB" id="9787920at2"/>
<name>A0A4Q2U3U5_9HYPH</name>